<dbReference type="Pfam" id="PF00291">
    <property type="entry name" value="PALP"/>
    <property type="match status" value="1"/>
</dbReference>
<keyword evidence="4" id="KW-1185">Reference proteome</keyword>
<feature type="region of interest" description="Disordered" evidence="1">
    <location>
        <begin position="1"/>
        <end position="42"/>
    </location>
</feature>
<comment type="caution">
    <text evidence="3">The sequence shown here is derived from an EMBL/GenBank/DDBJ whole genome shotgun (WGS) entry which is preliminary data.</text>
</comment>
<reference evidence="3" key="2">
    <citation type="submission" date="2023-06" db="EMBL/GenBank/DDBJ databases">
        <authorList>
            <consortium name="Lawrence Berkeley National Laboratory"/>
            <person name="Haridas S."/>
            <person name="Hensen N."/>
            <person name="Bonometti L."/>
            <person name="Westerberg I."/>
            <person name="Brannstrom I.O."/>
            <person name="Guillou S."/>
            <person name="Cros-Aarteil S."/>
            <person name="Calhoun S."/>
            <person name="Kuo A."/>
            <person name="Mondo S."/>
            <person name="Pangilinan J."/>
            <person name="Riley R."/>
            <person name="Labutti K."/>
            <person name="Andreopoulos B."/>
            <person name="Lipzen A."/>
            <person name="Chen C."/>
            <person name="Yanf M."/>
            <person name="Daum C."/>
            <person name="Ng V."/>
            <person name="Clum A."/>
            <person name="Steindorff A."/>
            <person name="Ohm R."/>
            <person name="Martin F."/>
            <person name="Silar P."/>
            <person name="Natvig D."/>
            <person name="Lalanne C."/>
            <person name="Gautier V."/>
            <person name="Ament-Velasquez S.L."/>
            <person name="Kruys A."/>
            <person name="Hutchinson M.I."/>
            <person name="Powell A.J."/>
            <person name="Barry K."/>
            <person name="Miller A.N."/>
            <person name="Grigoriev I.V."/>
            <person name="Debuchy R."/>
            <person name="Gladieux P."/>
            <person name="Thoren M.H."/>
            <person name="Johannesson H."/>
        </authorList>
    </citation>
    <scope>NUCLEOTIDE SEQUENCE</scope>
    <source>
        <strain evidence="3">CBS 168.71</strain>
    </source>
</reference>
<dbReference type="SUPFAM" id="SSF53686">
    <property type="entry name" value="Tryptophan synthase beta subunit-like PLP-dependent enzymes"/>
    <property type="match status" value="1"/>
</dbReference>
<name>A0AAE0HQ24_9PEZI</name>
<proteinExistence type="predicted"/>
<dbReference type="RefSeq" id="XP_062664157.1">
    <property type="nucleotide sequence ID" value="XM_062799231.1"/>
</dbReference>
<dbReference type="Proteomes" id="UP001278766">
    <property type="component" value="Unassembled WGS sequence"/>
</dbReference>
<dbReference type="InterPro" id="IPR001926">
    <property type="entry name" value="TrpB-like_PALP"/>
</dbReference>
<protein>
    <submittedName>
        <fullName evidence="3">Tryptophan synthase beta subunit-like PLP-dependent enzyme</fullName>
    </submittedName>
</protein>
<organism evidence="3 4">
    <name type="scientific">Chaetomium fimeti</name>
    <dbReference type="NCBI Taxonomy" id="1854472"/>
    <lineage>
        <taxon>Eukaryota</taxon>
        <taxon>Fungi</taxon>
        <taxon>Dikarya</taxon>
        <taxon>Ascomycota</taxon>
        <taxon>Pezizomycotina</taxon>
        <taxon>Sordariomycetes</taxon>
        <taxon>Sordariomycetidae</taxon>
        <taxon>Sordariales</taxon>
        <taxon>Chaetomiaceae</taxon>
        <taxon>Chaetomium</taxon>
    </lineage>
</organism>
<dbReference type="EMBL" id="JAUEPN010000001">
    <property type="protein sequence ID" value="KAK3300643.1"/>
    <property type="molecule type" value="Genomic_DNA"/>
</dbReference>
<evidence type="ECO:0000313" key="4">
    <source>
        <dbReference type="Proteomes" id="UP001278766"/>
    </source>
</evidence>
<dbReference type="PANTHER" id="PTHR42937:SF1">
    <property type="entry name" value="DIAMINOPROPIONATE AMMONIA-LYASE"/>
    <property type="match status" value="1"/>
</dbReference>
<feature type="compositionally biased region" description="Pro residues" evidence="1">
    <location>
        <begin position="22"/>
        <end position="33"/>
    </location>
</feature>
<evidence type="ECO:0000259" key="2">
    <source>
        <dbReference type="Pfam" id="PF00291"/>
    </source>
</evidence>
<dbReference type="PANTHER" id="PTHR42937">
    <property type="match status" value="1"/>
</dbReference>
<evidence type="ECO:0000256" key="1">
    <source>
        <dbReference type="SAM" id="MobiDB-lite"/>
    </source>
</evidence>
<gene>
    <name evidence="3" type="ORF">B0H64DRAFT_19970</name>
</gene>
<dbReference type="Gene3D" id="3.40.50.1100">
    <property type="match status" value="2"/>
</dbReference>
<feature type="domain" description="Tryptophan synthase beta chain-like PALP" evidence="2">
    <location>
        <begin position="51"/>
        <end position="406"/>
    </location>
</feature>
<evidence type="ECO:0000313" key="3">
    <source>
        <dbReference type="EMBL" id="KAK3300643.1"/>
    </source>
</evidence>
<sequence length="419" mass="43624">MPSPSPSPVFLNPSAKSWRYTPPSPTGNHPPPTDTETKTETPVQTFHRLLPNHAPTPLHSLPAVATALNLAHVLLKDESHRAGLPSFKILGASWAVYRAVAAALGIDAISNLLSPSKPPQKNGPPFDPLTSLGAAARAAGRRLTLVTCTEGNWGRAVARMAAYVGVAVVVYVPAHVPEATRGLIRGEGAEVRVVEGDYDDAAGAARRAAGEGGGEGGGDGAVLVMDIGWEGFEVVPQWVVEGYQTMLDESDAQVLRMTGGRPATHAVVPVGCGSVAQAVAQHFKSATRERGVDSPAAAVLAVELDTAACLRASLENGTMVSVPTGDSIMCGMNCGTLSTTAWPILKLGIDGTVVVSDVEAHNAVQELEVHGFKAGPCGSSTLAALEKSCKTERVNLGLSEESIVVLYCTEGHREYITPV</sequence>
<dbReference type="AlphaFoldDB" id="A0AAE0HQ24"/>
<accession>A0AAE0HQ24</accession>
<dbReference type="InterPro" id="IPR036052">
    <property type="entry name" value="TrpB-like_PALP_sf"/>
</dbReference>
<dbReference type="GeneID" id="87836179"/>
<reference evidence="3" key="1">
    <citation type="journal article" date="2023" name="Mol. Phylogenet. Evol.">
        <title>Genome-scale phylogeny and comparative genomics of the fungal order Sordariales.</title>
        <authorList>
            <person name="Hensen N."/>
            <person name="Bonometti L."/>
            <person name="Westerberg I."/>
            <person name="Brannstrom I.O."/>
            <person name="Guillou S."/>
            <person name="Cros-Aarteil S."/>
            <person name="Calhoun S."/>
            <person name="Haridas S."/>
            <person name="Kuo A."/>
            <person name="Mondo S."/>
            <person name="Pangilinan J."/>
            <person name="Riley R."/>
            <person name="LaButti K."/>
            <person name="Andreopoulos B."/>
            <person name="Lipzen A."/>
            <person name="Chen C."/>
            <person name="Yan M."/>
            <person name="Daum C."/>
            <person name="Ng V."/>
            <person name="Clum A."/>
            <person name="Steindorff A."/>
            <person name="Ohm R.A."/>
            <person name="Martin F."/>
            <person name="Silar P."/>
            <person name="Natvig D.O."/>
            <person name="Lalanne C."/>
            <person name="Gautier V."/>
            <person name="Ament-Velasquez S.L."/>
            <person name="Kruys A."/>
            <person name="Hutchinson M.I."/>
            <person name="Powell A.J."/>
            <person name="Barry K."/>
            <person name="Miller A.N."/>
            <person name="Grigoriev I.V."/>
            <person name="Debuchy R."/>
            <person name="Gladieux P."/>
            <person name="Hiltunen Thoren M."/>
            <person name="Johannesson H."/>
        </authorList>
    </citation>
    <scope>NUCLEOTIDE SEQUENCE</scope>
    <source>
        <strain evidence="3">CBS 168.71</strain>
    </source>
</reference>